<dbReference type="Proteomes" id="UP001221217">
    <property type="component" value="Unassembled WGS sequence"/>
</dbReference>
<reference evidence="1 2" key="1">
    <citation type="submission" date="2022-12" db="EMBL/GenBank/DDBJ databases">
        <title>Metagenome assembled genome from gulf of manar.</title>
        <authorList>
            <person name="Kohli P."/>
            <person name="Pk S."/>
            <person name="Venkata Ramana C."/>
            <person name="Sasikala C."/>
        </authorList>
    </citation>
    <scope>NUCLEOTIDE SEQUENCE [LARGE SCALE GENOMIC DNA]</scope>
    <source>
        <strain evidence="1">JB008</strain>
    </source>
</reference>
<name>A0AAJ1MN10_9SPIO</name>
<protein>
    <recommendedName>
        <fullName evidence="3">Tetratricopeptide repeat protein</fullName>
    </recommendedName>
</protein>
<evidence type="ECO:0000313" key="2">
    <source>
        <dbReference type="Proteomes" id="UP001221217"/>
    </source>
</evidence>
<comment type="caution">
    <text evidence="1">The sequence shown here is derived from an EMBL/GenBank/DDBJ whole genome shotgun (WGS) entry which is preliminary data.</text>
</comment>
<organism evidence="1 2">
    <name type="scientific">Candidatus Thalassospirochaeta sargassi</name>
    <dbReference type="NCBI Taxonomy" id="3119039"/>
    <lineage>
        <taxon>Bacteria</taxon>
        <taxon>Pseudomonadati</taxon>
        <taxon>Spirochaetota</taxon>
        <taxon>Spirochaetia</taxon>
        <taxon>Spirochaetales</taxon>
        <taxon>Spirochaetaceae</taxon>
        <taxon>Candidatus Thalassospirochaeta</taxon>
    </lineage>
</organism>
<dbReference type="AlphaFoldDB" id="A0AAJ1MN10"/>
<sequence>MSADIQQGADTGVKVLKKICIVFNIIILVYLSSAVFSQDQAAFSGNEPTWLLMERGKQAYNLGEYGLASRIFREILDREGIYPDAHIWLAYIFEQEGEYTLAEKQYLYALNEKSNLYILEDEITVLYRLAEIYRKTNQYGQYEKTLLSIISADNQSDMLNLQYSMLDSLIDYSFDKMFELYRYEDTKYSKARRELGIFYYRTGRYTEANINLILPVISAATTGFNFIYDKTADYDYYNLDLHIQNMLRYGTLRDFLDENNFFQSCYYLGASLYAAGYNEPAYEIWRIVYKYDADTWKIRAGRQLEAPFIEPIITHRS</sequence>
<gene>
    <name evidence="1" type="ORF">PQJ61_10430</name>
</gene>
<dbReference type="SUPFAM" id="SSF48452">
    <property type="entry name" value="TPR-like"/>
    <property type="match status" value="1"/>
</dbReference>
<evidence type="ECO:0008006" key="3">
    <source>
        <dbReference type="Google" id="ProtNLM"/>
    </source>
</evidence>
<evidence type="ECO:0000313" key="1">
    <source>
        <dbReference type="EMBL" id="MDC7227165.1"/>
    </source>
</evidence>
<dbReference type="InterPro" id="IPR011990">
    <property type="entry name" value="TPR-like_helical_dom_sf"/>
</dbReference>
<dbReference type="EMBL" id="JAQQAL010000022">
    <property type="protein sequence ID" value="MDC7227165.1"/>
    <property type="molecule type" value="Genomic_DNA"/>
</dbReference>
<dbReference type="Pfam" id="PF13432">
    <property type="entry name" value="TPR_16"/>
    <property type="match status" value="1"/>
</dbReference>
<dbReference type="Gene3D" id="1.25.40.10">
    <property type="entry name" value="Tetratricopeptide repeat domain"/>
    <property type="match status" value="1"/>
</dbReference>
<proteinExistence type="predicted"/>
<accession>A0AAJ1MN10</accession>